<comment type="caution">
    <text evidence="7">The sequence shown here is derived from an EMBL/GenBank/DDBJ whole genome shotgun (WGS) entry which is preliminary data.</text>
</comment>
<evidence type="ECO:0000256" key="3">
    <source>
        <dbReference type="ARBA" id="ARBA00022692"/>
    </source>
</evidence>
<dbReference type="AlphaFoldDB" id="A0A839AI19"/>
<dbReference type="EMBL" id="JACFXV010000062">
    <property type="protein sequence ID" value="MBA5778387.1"/>
    <property type="molecule type" value="Genomic_DNA"/>
</dbReference>
<dbReference type="InterPro" id="IPR002994">
    <property type="entry name" value="Surf1/Shy1"/>
</dbReference>
<comment type="subcellular location">
    <subcellularLocation>
        <location evidence="6">Cell membrane</location>
        <topology evidence="6">Multi-pass membrane protein</topology>
    </subcellularLocation>
    <subcellularLocation>
        <location evidence="1">Membrane</location>
    </subcellularLocation>
</comment>
<dbReference type="PANTHER" id="PTHR23427">
    <property type="entry name" value="SURFEIT LOCUS PROTEIN"/>
    <property type="match status" value="1"/>
</dbReference>
<sequence>MAAALGFAVLLSLGIWQVQRLAWKESLIARVNERLDLAPVALPGPGQWAEFDTDRWDYRAVAAEGRFLPGELYYYIALGKANGPLNGPGYFVYSPFETEQGFVVMVNRGFVPDGQRLPEARPGSDAPSGEVRISGLLRRAEVPNYLSVEPDLAKRIWFVREPERMADSLGVSGLAVAPYAVDLGADATLSGGLPQAGETIVSFTNNHLQYAGTWFGLAAVLLVMYALFVRSRLSVRKAE</sequence>
<evidence type="ECO:0000256" key="6">
    <source>
        <dbReference type="RuleBase" id="RU363076"/>
    </source>
</evidence>
<accession>A0A839AI19</accession>
<evidence type="ECO:0000256" key="5">
    <source>
        <dbReference type="ARBA" id="ARBA00023136"/>
    </source>
</evidence>
<comment type="caution">
    <text evidence="6">Lacks conserved residue(s) required for the propagation of feature annotation.</text>
</comment>
<dbReference type="CDD" id="cd06662">
    <property type="entry name" value="SURF1"/>
    <property type="match status" value="1"/>
</dbReference>
<feature type="transmembrane region" description="Helical" evidence="6">
    <location>
        <begin position="208"/>
        <end position="228"/>
    </location>
</feature>
<evidence type="ECO:0000256" key="1">
    <source>
        <dbReference type="ARBA" id="ARBA00004370"/>
    </source>
</evidence>
<organism evidence="7 8">
    <name type="scientific">Stappia albiluteola</name>
    <dbReference type="NCBI Taxonomy" id="2758565"/>
    <lineage>
        <taxon>Bacteria</taxon>
        <taxon>Pseudomonadati</taxon>
        <taxon>Pseudomonadota</taxon>
        <taxon>Alphaproteobacteria</taxon>
        <taxon>Hyphomicrobiales</taxon>
        <taxon>Stappiaceae</taxon>
        <taxon>Stappia</taxon>
    </lineage>
</organism>
<keyword evidence="4 6" id="KW-1133">Transmembrane helix</keyword>
<dbReference type="PROSITE" id="PS50895">
    <property type="entry name" value="SURF1"/>
    <property type="match status" value="1"/>
</dbReference>
<evidence type="ECO:0000313" key="8">
    <source>
        <dbReference type="Proteomes" id="UP000541109"/>
    </source>
</evidence>
<comment type="similarity">
    <text evidence="2 6">Belongs to the SURF1 family.</text>
</comment>
<gene>
    <name evidence="7" type="ORF">H2509_14755</name>
</gene>
<evidence type="ECO:0000256" key="2">
    <source>
        <dbReference type="ARBA" id="ARBA00007165"/>
    </source>
</evidence>
<name>A0A839AI19_9HYPH</name>
<keyword evidence="6" id="KW-1003">Cell membrane</keyword>
<keyword evidence="8" id="KW-1185">Reference proteome</keyword>
<dbReference type="GO" id="GO:0005886">
    <property type="term" value="C:plasma membrane"/>
    <property type="evidence" value="ECO:0007669"/>
    <property type="project" value="UniProtKB-SubCell"/>
</dbReference>
<protein>
    <recommendedName>
        <fullName evidence="6">SURF1-like protein</fullName>
    </recommendedName>
</protein>
<reference evidence="7 8" key="1">
    <citation type="submission" date="2020-07" db="EMBL/GenBank/DDBJ databases">
        <title>Stappia sp., F7233, whole genome shotgun sequencing project.</title>
        <authorList>
            <person name="Jiang S."/>
            <person name="Liu Z.W."/>
            <person name="Du Z.J."/>
        </authorList>
    </citation>
    <scope>NUCLEOTIDE SEQUENCE [LARGE SCALE GENOMIC DNA]</scope>
    <source>
        <strain evidence="7 8">F7233</strain>
    </source>
</reference>
<dbReference type="Proteomes" id="UP000541109">
    <property type="component" value="Unassembled WGS sequence"/>
</dbReference>
<proteinExistence type="inferred from homology"/>
<keyword evidence="5 6" id="KW-0472">Membrane</keyword>
<keyword evidence="3 6" id="KW-0812">Transmembrane</keyword>
<dbReference type="PANTHER" id="PTHR23427:SF2">
    <property type="entry name" value="SURFEIT LOCUS PROTEIN 1"/>
    <property type="match status" value="1"/>
</dbReference>
<dbReference type="Pfam" id="PF02104">
    <property type="entry name" value="SURF1"/>
    <property type="match status" value="1"/>
</dbReference>
<evidence type="ECO:0000313" key="7">
    <source>
        <dbReference type="EMBL" id="MBA5778387.1"/>
    </source>
</evidence>
<evidence type="ECO:0000256" key="4">
    <source>
        <dbReference type="ARBA" id="ARBA00022989"/>
    </source>
</evidence>
<dbReference type="InterPro" id="IPR045214">
    <property type="entry name" value="Surf1/Surf4"/>
</dbReference>